<keyword evidence="1" id="KW-1133">Transmembrane helix</keyword>
<feature type="transmembrane region" description="Helical" evidence="1">
    <location>
        <begin position="54"/>
        <end position="75"/>
    </location>
</feature>
<dbReference type="InParanoid" id="A2D786"/>
<reference evidence="2" key="1">
    <citation type="submission" date="2006-10" db="EMBL/GenBank/DDBJ databases">
        <authorList>
            <person name="Amadeo P."/>
            <person name="Zhao Q."/>
            <person name="Wortman J."/>
            <person name="Fraser-Liggett C."/>
            <person name="Carlton J."/>
        </authorList>
    </citation>
    <scope>NUCLEOTIDE SEQUENCE</scope>
    <source>
        <strain evidence="2">G3</strain>
    </source>
</reference>
<dbReference type="VEuPathDB" id="TrichDB:TVAGG3_0992090"/>
<keyword evidence="1" id="KW-0812">Transmembrane</keyword>
<protein>
    <submittedName>
        <fullName evidence="2">Uncharacterized protein</fullName>
    </submittedName>
</protein>
<evidence type="ECO:0000313" key="2">
    <source>
        <dbReference type="EMBL" id="EAY23603.1"/>
    </source>
</evidence>
<dbReference type="EMBL" id="DS113177">
    <property type="protein sequence ID" value="EAY23603.1"/>
    <property type="molecule type" value="Genomic_DNA"/>
</dbReference>
<dbReference type="AlphaFoldDB" id="A2D786"/>
<proteinExistence type="predicted"/>
<sequence>MSSDEHEYEYLSDAEEEDELEAERKAIINDQAIQLETLKREYYSLLKDVPLTSASQQFIIAIIFLFILIFVFWLISTQNYDHFLY</sequence>
<accession>A2D786</accession>
<reference evidence="2" key="2">
    <citation type="journal article" date="2007" name="Science">
        <title>Draft genome sequence of the sexually transmitted pathogen Trichomonas vaginalis.</title>
        <authorList>
            <person name="Carlton J.M."/>
            <person name="Hirt R.P."/>
            <person name="Silva J.C."/>
            <person name="Delcher A.L."/>
            <person name="Schatz M."/>
            <person name="Zhao Q."/>
            <person name="Wortman J.R."/>
            <person name="Bidwell S.L."/>
            <person name="Alsmark U.C.M."/>
            <person name="Besteiro S."/>
            <person name="Sicheritz-Ponten T."/>
            <person name="Noel C.J."/>
            <person name="Dacks J.B."/>
            <person name="Foster P.G."/>
            <person name="Simillion C."/>
            <person name="Van de Peer Y."/>
            <person name="Miranda-Saavedra D."/>
            <person name="Barton G.J."/>
            <person name="Westrop G.D."/>
            <person name="Mueller S."/>
            <person name="Dessi D."/>
            <person name="Fiori P.L."/>
            <person name="Ren Q."/>
            <person name="Paulsen I."/>
            <person name="Zhang H."/>
            <person name="Bastida-Corcuera F.D."/>
            <person name="Simoes-Barbosa A."/>
            <person name="Brown M.T."/>
            <person name="Hayes R.D."/>
            <person name="Mukherjee M."/>
            <person name="Okumura C.Y."/>
            <person name="Schneider R."/>
            <person name="Smith A.J."/>
            <person name="Vanacova S."/>
            <person name="Villalvazo M."/>
            <person name="Haas B.J."/>
            <person name="Pertea M."/>
            <person name="Feldblyum T.V."/>
            <person name="Utterback T.R."/>
            <person name="Shu C.L."/>
            <person name="Osoegawa K."/>
            <person name="de Jong P.J."/>
            <person name="Hrdy I."/>
            <person name="Horvathova L."/>
            <person name="Zubacova Z."/>
            <person name="Dolezal P."/>
            <person name="Malik S.B."/>
            <person name="Logsdon J.M. Jr."/>
            <person name="Henze K."/>
            <person name="Gupta A."/>
            <person name="Wang C.C."/>
            <person name="Dunne R.L."/>
            <person name="Upcroft J.A."/>
            <person name="Upcroft P."/>
            <person name="White O."/>
            <person name="Salzberg S.L."/>
            <person name="Tang P."/>
            <person name="Chiu C.-H."/>
            <person name="Lee Y.-S."/>
            <person name="Embley T.M."/>
            <person name="Coombs G.H."/>
            <person name="Mottram J.C."/>
            <person name="Tachezy J."/>
            <person name="Fraser-Liggett C.M."/>
            <person name="Johnson P.J."/>
        </authorList>
    </citation>
    <scope>NUCLEOTIDE SEQUENCE [LARGE SCALE GENOMIC DNA]</scope>
    <source>
        <strain evidence="2">G3</strain>
    </source>
</reference>
<keyword evidence="1" id="KW-0472">Membrane</keyword>
<gene>
    <name evidence="2" type="ORF">TVAG_119390</name>
</gene>
<evidence type="ECO:0000313" key="3">
    <source>
        <dbReference type="Proteomes" id="UP000001542"/>
    </source>
</evidence>
<dbReference type="SMR" id="A2D786"/>
<name>A2D786_TRIV3</name>
<dbReference type="RefSeq" id="XP_001276851.1">
    <property type="nucleotide sequence ID" value="XM_001276850.1"/>
</dbReference>
<dbReference type="Proteomes" id="UP000001542">
    <property type="component" value="Unassembled WGS sequence"/>
</dbReference>
<dbReference type="KEGG" id="tva:4720841"/>
<dbReference type="VEuPathDB" id="TrichDB:TVAG_119390"/>
<organism evidence="2 3">
    <name type="scientific">Trichomonas vaginalis (strain ATCC PRA-98 / G3)</name>
    <dbReference type="NCBI Taxonomy" id="412133"/>
    <lineage>
        <taxon>Eukaryota</taxon>
        <taxon>Metamonada</taxon>
        <taxon>Parabasalia</taxon>
        <taxon>Trichomonadida</taxon>
        <taxon>Trichomonadidae</taxon>
        <taxon>Trichomonas</taxon>
    </lineage>
</organism>
<evidence type="ECO:0000256" key="1">
    <source>
        <dbReference type="SAM" id="Phobius"/>
    </source>
</evidence>
<keyword evidence="3" id="KW-1185">Reference proteome</keyword>